<keyword evidence="3" id="KW-0808">Transferase</keyword>
<dbReference type="KEGG" id="ckr:CKR_3309"/>
<dbReference type="InterPro" id="IPR051161">
    <property type="entry name" value="Mannose-6P_isomerase_type2"/>
</dbReference>
<gene>
    <name evidence="10" type="ordered locus">CKR_3309</name>
</gene>
<evidence type="ECO:0000256" key="2">
    <source>
        <dbReference type="ARBA" id="ARBA00012387"/>
    </source>
</evidence>
<accession>B9DXB7</accession>
<evidence type="ECO:0000259" key="9">
    <source>
        <dbReference type="Pfam" id="PF22640"/>
    </source>
</evidence>
<comment type="catalytic activity">
    <reaction evidence="7">
        <text>alpha-D-mannose 1-phosphate + GTP + H(+) = GDP-alpha-D-mannose + diphosphate</text>
        <dbReference type="Rhea" id="RHEA:15229"/>
        <dbReference type="ChEBI" id="CHEBI:15378"/>
        <dbReference type="ChEBI" id="CHEBI:33019"/>
        <dbReference type="ChEBI" id="CHEBI:37565"/>
        <dbReference type="ChEBI" id="CHEBI:57527"/>
        <dbReference type="ChEBI" id="CHEBI:58409"/>
        <dbReference type="EC" id="2.7.7.13"/>
    </reaction>
</comment>
<dbReference type="GO" id="GO:0005525">
    <property type="term" value="F:GTP binding"/>
    <property type="evidence" value="ECO:0007669"/>
    <property type="project" value="UniProtKB-KW"/>
</dbReference>
<dbReference type="Pfam" id="PF22640">
    <property type="entry name" value="ManC_GMP_beta-helix"/>
    <property type="match status" value="1"/>
</dbReference>
<dbReference type="EMBL" id="AP009049">
    <property type="protein sequence ID" value="BAH08360.1"/>
    <property type="molecule type" value="Genomic_DNA"/>
</dbReference>
<dbReference type="Pfam" id="PF00483">
    <property type="entry name" value="NTP_transferase"/>
    <property type="match status" value="1"/>
</dbReference>
<dbReference type="GO" id="GO:0004475">
    <property type="term" value="F:mannose-1-phosphate guanylyltransferase (GTP) activity"/>
    <property type="evidence" value="ECO:0007669"/>
    <property type="project" value="UniProtKB-EC"/>
</dbReference>
<keyword evidence="5" id="KW-0547">Nucleotide-binding</keyword>
<dbReference type="InterPro" id="IPR029044">
    <property type="entry name" value="Nucleotide-diphossugar_trans"/>
</dbReference>
<evidence type="ECO:0000256" key="4">
    <source>
        <dbReference type="ARBA" id="ARBA00022695"/>
    </source>
</evidence>
<dbReference type="EC" id="2.7.7.13" evidence="2"/>
<dbReference type="Proteomes" id="UP000007969">
    <property type="component" value="Chromosome"/>
</dbReference>
<dbReference type="PANTHER" id="PTHR46390:SF1">
    <property type="entry name" value="MANNOSE-1-PHOSPHATE GUANYLYLTRANSFERASE"/>
    <property type="match status" value="1"/>
</dbReference>
<evidence type="ECO:0000256" key="1">
    <source>
        <dbReference type="ARBA" id="ARBA00006115"/>
    </source>
</evidence>
<dbReference type="InterPro" id="IPR054566">
    <property type="entry name" value="ManC/GMP-like_b-helix"/>
</dbReference>
<evidence type="ECO:0000259" key="8">
    <source>
        <dbReference type="Pfam" id="PF00483"/>
    </source>
</evidence>
<dbReference type="GO" id="GO:0009298">
    <property type="term" value="P:GDP-mannose biosynthetic process"/>
    <property type="evidence" value="ECO:0007669"/>
    <property type="project" value="TreeGrafter"/>
</dbReference>
<dbReference type="InterPro" id="IPR005835">
    <property type="entry name" value="NTP_transferase_dom"/>
</dbReference>
<sequence length="358" mass="41281">MKLLLYALILAGGKGTRLFPLSRAKNPKQFLKIINNKSFLRNTVDRIKPLVNEENIYVITNKEYIDKVQEELPDINEGNIFAEPENKETATCIGFSAVKLLKKDPSATMIILPSDHYIENEKLFIDTIFQAVEIAERRKGLVTMGIKPSRPETGYGYINMGERINARIATFKVERFLEKPNLEVAKDLIFKGTYLWNSGIFVWRADVFLREMQKYLPKMYKCMLSIYKNLDTEQEEKIIKEQYNSIDGISVDFGVMQKTRKAYVIKCEFLWDDIGTFNALGRFLKDFDGNNVKGNAVLEASESCTVYGEDKLIIVFGVKDLIVVDCKDVLLIMDKNKDQEIKYLVDILKKKNNLKKYL</sequence>
<name>B9DXB7_CLOK1</name>
<dbReference type="AlphaFoldDB" id="B9DXB7"/>
<evidence type="ECO:0000313" key="10">
    <source>
        <dbReference type="EMBL" id="BAH08360.1"/>
    </source>
</evidence>
<organism evidence="10 11">
    <name type="scientific">Clostridium kluyveri (strain NBRC 12016)</name>
    <dbReference type="NCBI Taxonomy" id="583346"/>
    <lineage>
        <taxon>Bacteria</taxon>
        <taxon>Bacillati</taxon>
        <taxon>Bacillota</taxon>
        <taxon>Clostridia</taxon>
        <taxon>Eubacteriales</taxon>
        <taxon>Clostridiaceae</taxon>
        <taxon>Clostridium</taxon>
    </lineage>
</organism>
<comment type="similarity">
    <text evidence="1">Belongs to the mannose-6-phosphate isomerase type 2 family.</text>
</comment>
<dbReference type="InterPro" id="IPR049577">
    <property type="entry name" value="GMPP_N"/>
</dbReference>
<dbReference type="PANTHER" id="PTHR46390">
    <property type="entry name" value="MANNOSE-1-PHOSPHATE GUANYLYLTRANSFERASE"/>
    <property type="match status" value="1"/>
</dbReference>
<proteinExistence type="inferred from homology"/>
<keyword evidence="6" id="KW-0342">GTP-binding</keyword>
<dbReference type="HOGENOM" id="CLU_035527_0_1_9"/>
<dbReference type="SUPFAM" id="SSF53448">
    <property type="entry name" value="Nucleotide-diphospho-sugar transferases"/>
    <property type="match status" value="1"/>
</dbReference>
<dbReference type="CDD" id="cd02509">
    <property type="entry name" value="GDP-M1P_Guanylyltransferase"/>
    <property type="match status" value="1"/>
</dbReference>
<feature type="domain" description="MannoseP isomerase/GMP-like beta-helix" evidence="9">
    <location>
        <begin position="294"/>
        <end position="346"/>
    </location>
</feature>
<evidence type="ECO:0000313" key="11">
    <source>
        <dbReference type="Proteomes" id="UP000007969"/>
    </source>
</evidence>
<evidence type="ECO:0000256" key="7">
    <source>
        <dbReference type="ARBA" id="ARBA00047343"/>
    </source>
</evidence>
<protein>
    <recommendedName>
        <fullName evidence="2">mannose-1-phosphate guanylyltransferase</fullName>
        <ecNumber evidence="2">2.7.7.13</ecNumber>
    </recommendedName>
</protein>
<feature type="domain" description="Nucleotidyl transferase" evidence="8">
    <location>
        <begin position="7"/>
        <end position="281"/>
    </location>
</feature>
<keyword evidence="4" id="KW-0548">Nucleotidyltransferase</keyword>
<evidence type="ECO:0000256" key="6">
    <source>
        <dbReference type="ARBA" id="ARBA00023134"/>
    </source>
</evidence>
<evidence type="ECO:0000256" key="5">
    <source>
        <dbReference type="ARBA" id="ARBA00022741"/>
    </source>
</evidence>
<dbReference type="SUPFAM" id="SSF159283">
    <property type="entry name" value="Guanosine diphospho-D-mannose pyrophosphorylase/mannose-6-phosphate isomerase linker domain"/>
    <property type="match status" value="1"/>
</dbReference>
<dbReference type="FunFam" id="3.90.550.10:FF:000046">
    <property type="entry name" value="Mannose-1-phosphate guanylyltransferase (GDP)"/>
    <property type="match status" value="1"/>
</dbReference>
<evidence type="ECO:0000256" key="3">
    <source>
        <dbReference type="ARBA" id="ARBA00022679"/>
    </source>
</evidence>
<dbReference type="Gene3D" id="3.90.550.10">
    <property type="entry name" value="Spore Coat Polysaccharide Biosynthesis Protein SpsA, Chain A"/>
    <property type="match status" value="1"/>
</dbReference>
<reference evidence="11" key="1">
    <citation type="submission" date="2005-09" db="EMBL/GenBank/DDBJ databases">
        <title>Complete genome sequence of Clostridium kluyveri and comparative genomics of Clostridia species.</title>
        <authorList>
            <person name="Inui M."/>
            <person name="Nonaka H."/>
            <person name="Shinoda Y."/>
            <person name="Ikenaga Y."/>
            <person name="Abe M."/>
            <person name="Naito K."/>
            <person name="Vertes A.A."/>
            <person name="Yukawa H."/>
        </authorList>
    </citation>
    <scope>NUCLEOTIDE SEQUENCE [LARGE SCALE GENOMIC DNA]</scope>
    <source>
        <strain evidence="11">NBRC 12016</strain>
    </source>
</reference>